<dbReference type="Proteomes" id="UP001432146">
    <property type="component" value="Unassembled WGS sequence"/>
</dbReference>
<sequence>MHVDPVGQFAQSLRKKRNPGALLSSRYRLQAPQQVLSPMPLAFPPQRSTSTCLAVPLYPPPPRCASQLCRARILTGIASRICYIRERERERERDREGLPGFLWELACFVPSGEKSKATVRRLLARLSPLIAKRKLYPVTLGLRITPSRPIVVYDNHQPRVDEGNFISPSLSKIYHTGRTTARRLYAYA</sequence>
<accession>A0AAW0ZMK9</accession>
<gene>
    <name evidence="1" type="ORF">QLX08_007947</name>
</gene>
<protein>
    <submittedName>
        <fullName evidence="1">Uncharacterized protein</fullName>
    </submittedName>
</protein>
<reference evidence="1 2" key="1">
    <citation type="submission" date="2024-05" db="EMBL/GenBank/DDBJ databases">
        <title>The nuclear and mitochondrial genome assemblies of Tetragonisca angustula (Apidae: Meliponini), a tiny yet remarkable pollinator in the Neotropics.</title>
        <authorList>
            <person name="Ferrari R."/>
            <person name="Ricardo P.C."/>
            <person name="Dias F.C."/>
            <person name="Araujo N.S."/>
            <person name="Soares D.O."/>
            <person name="Zhou Q.-S."/>
            <person name="Zhu C.-D."/>
            <person name="Coutinho L."/>
            <person name="Airas M.C."/>
            <person name="Batista T.M."/>
        </authorList>
    </citation>
    <scope>NUCLEOTIDE SEQUENCE [LARGE SCALE GENOMIC DNA]</scope>
    <source>
        <strain evidence="1">ASF017062</strain>
        <tissue evidence="1">Abdomen</tissue>
    </source>
</reference>
<keyword evidence="2" id="KW-1185">Reference proteome</keyword>
<dbReference type="AlphaFoldDB" id="A0AAW0ZMK9"/>
<proteinExistence type="predicted"/>
<evidence type="ECO:0000313" key="1">
    <source>
        <dbReference type="EMBL" id="KAK9298920.1"/>
    </source>
</evidence>
<organism evidence="1 2">
    <name type="scientific">Tetragonisca angustula</name>
    <dbReference type="NCBI Taxonomy" id="166442"/>
    <lineage>
        <taxon>Eukaryota</taxon>
        <taxon>Metazoa</taxon>
        <taxon>Ecdysozoa</taxon>
        <taxon>Arthropoda</taxon>
        <taxon>Hexapoda</taxon>
        <taxon>Insecta</taxon>
        <taxon>Pterygota</taxon>
        <taxon>Neoptera</taxon>
        <taxon>Endopterygota</taxon>
        <taxon>Hymenoptera</taxon>
        <taxon>Apocrita</taxon>
        <taxon>Aculeata</taxon>
        <taxon>Apoidea</taxon>
        <taxon>Anthophila</taxon>
        <taxon>Apidae</taxon>
        <taxon>Tetragonisca</taxon>
    </lineage>
</organism>
<evidence type="ECO:0000313" key="2">
    <source>
        <dbReference type="Proteomes" id="UP001432146"/>
    </source>
</evidence>
<name>A0AAW0ZMK9_9HYME</name>
<comment type="caution">
    <text evidence="1">The sequence shown here is derived from an EMBL/GenBank/DDBJ whole genome shotgun (WGS) entry which is preliminary data.</text>
</comment>
<dbReference type="EMBL" id="JAWNGG020000161">
    <property type="protein sequence ID" value="KAK9298920.1"/>
    <property type="molecule type" value="Genomic_DNA"/>
</dbReference>